<keyword evidence="1" id="KW-0812">Transmembrane</keyword>
<dbReference type="AlphaFoldDB" id="A0A1H8ZRP8"/>
<feature type="transmembrane region" description="Helical" evidence="1">
    <location>
        <begin position="43"/>
        <end position="61"/>
    </location>
</feature>
<evidence type="ECO:0000256" key="1">
    <source>
        <dbReference type="SAM" id="Phobius"/>
    </source>
</evidence>
<dbReference type="EMBL" id="FOFO01000003">
    <property type="protein sequence ID" value="SEP67179.1"/>
    <property type="molecule type" value="Genomic_DNA"/>
</dbReference>
<proteinExistence type="predicted"/>
<accession>A0A1H8ZRP8</accession>
<dbReference type="InterPro" id="IPR009883">
    <property type="entry name" value="YgfX"/>
</dbReference>
<name>A0A1H8ZRP8_9GAMM</name>
<gene>
    <name evidence="2" type="ORF">SAMN05421693_10331</name>
</gene>
<sequence length="155" mass="17420">MVMVTDRRAHFFPLKPPWSVVGVLSLLHLAALASIWSSGLPFWGQWAASLLAIAGLMPWVYRLGLGHLPGQWQGLEYDIDGCWWLESRAGQRLPVRVLPDSVVLPGLILLLLRDEAGRHHRLPLTRDALVTGDLRPLRLCLRQSVRDRTPTDPDP</sequence>
<dbReference type="Pfam" id="PF07254">
    <property type="entry name" value="Cpta_toxin"/>
    <property type="match status" value="1"/>
</dbReference>
<reference evidence="2 3" key="1">
    <citation type="submission" date="2016-10" db="EMBL/GenBank/DDBJ databases">
        <authorList>
            <person name="de Groot N.N."/>
        </authorList>
    </citation>
    <scope>NUCLEOTIDE SEQUENCE [LARGE SCALE GENOMIC DNA]</scope>
    <source>
        <strain evidence="2 3">B7-7</strain>
    </source>
</reference>
<keyword evidence="1" id="KW-0472">Membrane</keyword>
<keyword evidence="1" id="KW-1133">Transmembrane helix</keyword>
<evidence type="ECO:0000313" key="2">
    <source>
        <dbReference type="EMBL" id="SEP67179.1"/>
    </source>
</evidence>
<evidence type="ECO:0000313" key="3">
    <source>
        <dbReference type="Proteomes" id="UP000199496"/>
    </source>
</evidence>
<dbReference type="Proteomes" id="UP000199496">
    <property type="component" value="Unassembled WGS sequence"/>
</dbReference>
<keyword evidence="3" id="KW-1185">Reference proteome</keyword>
<evidence type="ECO:0008006" key="4">
    <source>
        <dbReference type="Google" id="ProtNLM"/>
    </source>
</evidence>
<organism evidence="2 3">
    <name type="scientific">Ectothiorhodospira magna</name>
    <dbReference type="NCBI Taxonomy" id="867345"/>
    <lineage>
        <taxon>Bacteria</taxon>
        <taxon>Pseudomonadati</taxon>
        <taxon>Pseudomonadota</taxon>
        <taxon>Gammaproteobacteria</taxon>
        <taxon>Chromatiales</taxon>
        <taxon>Ectothiorhodospiraceae</taxon>
        <taxon>Ectothiorhodospira</taxon>
    </lineage>
</organism>
<protein>
    <recommendedName>
        <fullName evidence="4">Toxin CptA</fullName>
    </recommendedName>
</protein>